<keyword evidence="3" id="KW-1185">Reference proteome</keyword>
<keyword evidence="1" id="KW-1133">Transmembrane helix</keyword>
<name>A0ABS2FYM8_9FIRM</name>
<feature type="transmembrane region" description="Helical" evidence="1">
    <location>
        <begin position="234"/>
        <end position="257"/>
    </location>
</feature>
<evidence type="ECO:0000313" key="3">
    <source>
        <dbReference type="Proteomes" id="UP000719500"/>
    </source>
</evidence>
<feature type="transmembrane region" description="Helical" evidence="1">
    <location>
        <begin position="193"/>
        <end position="214"/>
    </location>
</feature>
<dbReference type="Proteomes" id="UP000719500">
    <property type="component" value="Unassembled WGS sequence"/>
</dbReference>
<feature type="transmembrane region" description="Helical" evidence="1">
    <location>
        <begin position="12"/>
        <end position="31"/>
    </location>
</feature>
<dbReference type="EMBL" id="JACSNX010000022">
    <property type="protein sequence ID" value="MBM6852096.1"/>
    <property type="molecule type" value="Genomic_DNA"/>
</dbReference>
<feature type="transmembrane region" description="Helical" evidence="1">
    <location>
        <begin position="43"/>
        <end position="70"/>
    </location>
</feature>
<organism evidence="2 3">
    <name type="scientific">Oscillibacter valericigenes</name>
    <dbReference type="NCBI Taxonomy" id="351091"/>
    <lineage>
        <taxon>Bacteria</taxon>
        <taxon>Bacillati</taxon>
        <taxon>Bacillota</taxon>
        <taxon>Clostridia</taxon>
        <taxon>Eubacteriales</taxon>
        <taxon>Oscillospiraceae</taxon>
        <taxon>Oscillibacter</taxon>
    </lineage>
</organism>
<evidence type="ECO:0000256" key="1">
    <source>
        <dbReference type="SAM" id="Phobius"/>
    </source>
</evidence>
<accession>A0ABS2FYM8</accession>
<reference evidence="2 3" key="1">
    <citation type="journal article" date="2021" name="Sci. Rep.">
        <title>The distribution of antibiotic resistance genes in chicken gut microbiota commensals.</title>
        <authorList>
            <person name="Juricova H."/>
            <person name="Matiasovicova J."/>
            <person name="Kubasova T."/>
            <person name="Cejkova D."/>
            <person name="Rychlik I."/>
        </authorList>
    </citation>
    <scope>NUCLEOTIDE SEQUENCE [LARGE SCALE GENOMIC DNA]</scope>
    <source>
        <strain evidence="2 3">An411</strain>
    </source>
</reference>
<sequence>MLTKLLKHEFRATARIMGPLYLVLLAVALGFNFSARLMDTSNVVLNILAALVILAYVAAIIGVFIVAFILMLQRFYKNLLGDEGYIMFTLPASVHQHVWSKLIVSAVWFIATGVVVILSAFVAAFNVSFLTDLAGIFPKLFQQLNAYYAVNGTAFLMEFMVLMLAACMSFSLQFYAALAVGHSFANHKMAMSVVFFFVFQFVMQMASGILLISLDNGVVQRLLASMDFHFTGVAAMHVAMLGMIVLTVLYGAVFYIVTTITLKKRLNLE</sequence>
<comment type="caution">
    <text evidence="2">The sequence shown here is derived from an EMBL/GenBank/DDBJ whole genome shotgun (WGS) entry which is preliminary data.</text>
</comment>
<dbReference type="RefSeq" id="WP_204805261.1">
    <property type="nucleotide sequence ID" value="NZ_JACSNX010000022.1"/>
</dbReference>
<evidence type="ECO:0000313" key="2">
    <source>
        <dbReference type="EMBL" id="MBM6852096.1"/>
    </source>
</evidence>
<feature type="transmembrane region" description="Helical" evidence="1">
    <location>
        <begin position="159"/>
        <end position="181"/>
    </location>
</feature>
<keyword evidence="1" id="KW-0812">Transmembrane</keyword>
<proteinExistence type="predicted"/>
<gene>
    <name evidence="2" type="ORF">H9X91_11665</name>
</gene>
<keyword evidence="1" id="KW-0472">Membrane</keyword>
<protein>
    <recommendedName>
        <fullName evidence="4">ABC transporter permease protein</fullName>
    </recommendedName>
</protein>
<feature type="transmembrane region" description="Helical" evidence="1">
    <location>
        <begin position="102"/>
        <end position="125"/>
    </location>
</feature>
<evidence type="ECO:0008006" key="4">
    <source>
        <dbReference type="Google" id="ProtNLM"/>
    </source>
</evidence>